<dbReference type="EMBL" id="BMJC01000002">
    <property type="protein sequence ID" value="GGB01395.1"/>
    <property type="molecule type" value="Genomic_DNA"/>
</dbReference>
<reference evidence="1" key="1">
    <citation type="journal article" date="2014" name="Int. J. Syst. Evol. Microbiol.">
        <title>Complete genome sequence of Corynebacterium casei LMG S-19264T (=DSM 44701T), isolated from a smear-ripened cheese.</title>
        <authorList>
            <consortium name="US DOE Joint Genome Institute (JGI-PGF)"/>
            <person name="Walter F."/>
            <person name="Albersmeier A."/>
            <person name="Kalinowski J."/>
            <person name="Ruckert C."/>
        </authorList>
    </citation>
    <scope>NUCLEOTIDE SEQUENCE</scope>
    <source>
        <strain evidence="1">CGMCC 1.15448</strain>
    </source>
</reference>
<sequence>MPSLYVLGGANGVGKTTWYQLGVENKSINPELPFINIDLIVFRELGGYTAENLARAEQIARERMKVLLQERRDFMIESNLSKSADYDWIALMRKNGYDTVLFFLGTSDVEINKNRVRARILEGGHAVADPIIEQRYQMGLSYLKTKVLDFSEATIIDVSGHQPCIMAQLHQGQILYKHPDCLQWVQASLELAERIELRRGKG</sequence>
<reference evidence="1" key="2">
    <citation type="submission" date="2020-09" db="EMBL/GenBank/DDBJ databases">
        <authorList>
            <person name="Sun Q."/>
            <person name="Zhou Y."/>
        </authorList>
    </citation>
    <scope>NUCLEOTIDE SEQUENCE</scope>
    <source>
        <strain evidence="1">CGMCC 1.15448</strain>
    </source>
</reference>
<name>A0A8J2UD92_9BACT</name>
<comment type="caution">
    <text evidence="1">The sequence shown here is derived from an EMBL/GenBank/DDBJ whole genome shotgun (WGS) entry which is preliminary data.</text>
</comment>
<gene>
    <name evidence="1" type="ORF">GCM10011511_25900</name>
</gene>
<evidence type="ECO:0000313" key="2">
    <source>
        <dbReference type="Proteomes" id="UP000607559"/>
    </source>
</evidence>
<evidence type="ECO:0000313" key="1">
    <source>
        <dbReference type="EMBL" id="GGB01395.1"/>
    </source>
</evidence>
<proteinExistence type="predicted"/>
<dbReference type="InterPro" id="IPR027417">
    <property type="entry name" value="P-loop_NTPase"/>
</dbReference>
<dbReference type="AlphaFoldDB" id="A0A8J2UD92"/>
<dbReference type="PANTHER" id="PTHR39206:SF1">
    <property type="entry name" value="SLL8004 PROTEIN"/>
    <property type="match status" value="1"/>
</dbReference>
<dbReference type="SUPFAM" id="SSF52540">
    <property type="entry name" value="P-loop containing nucleoside triphosphate hydrolases"/>
    <property type="match status" value="1"/>
</dbReference>
<protein>
    <submittedName>
        <fullName evidence="1">ATPase</fullName>
    </submittedName>
</protein>
<dbReference type="PANTHER" id="PTHR39206">
    <property type="entry name" value="SLL8004 PROTEIN"/>
    <property type="match status" value="1"/>
</dbReference>
<dbReference type="RefSeq" id="WP_188932160.1">
    <property type="nucleotide sequence ID" value="NZ_BMJC01000002.1"/>
</dbReference>
<keyword evidence="2" id="KW-1185">Reference proteome</keyword>
<organism evidence="1 2">
    <name type="scientific">Puia dinghuensis</name>
    <dbReference type="NCBI Taxonomy" id="1792502"/>
    <lineage>
        <taxon>Bacteria</taxon>
        <taxon>Pseudomonadati</taxon>
        <taxon>Bacteroidota</taxon>
        <taxon>Chitinophagia</taxon>
        <taxon>Chitinophagales</taxon>
        <taxon>Chitinophagaceae</taxon>
        <taxon>Puia</taxon>
    </lineage>
</organism>
<accession>A0A8J2UD92</accession>
<dbReference type="Gene3D" id="3.40.50.300">
    <property type="entry name" value="P-loop containing nucleotide triphosphate hydrolases"/>
    <property type="match status" value="1"/>
</dbReference>
<dbReference type="Proteomes" id="UP000607559">
    <property type="component" value="Unassembled WGS sequence"/>
</dbReference>